<accession>A0A9Q3FUI1</accession>
<proteinExistence type="predicted"/>
<name>A0A9Q3FUI1_9BASI</name>
<dbReference type="OrthoDB" id="2507171at2759"/>
<organism evidence="1 2">
    <name type="scientific">Austropuccinia psidii MF-1</name>
    <dbReference type="NCBI Taxonomy" id="1389203"/>
    <lineage>
        <taxon>Eukaryota</taxon>
        <taxon>Fungi</taxon>
        <taxon>Dikarya</taxon>
        <taxon>Basidiomycota</taxon>
        <taxon>Pucciniomycotina</taxon>
        <taxon>Pucciniomycetes</taxon>
        <taxon>Pucciniales</taxon>
        <taxon>Sphaerophragmiaceae</taxon>
        <taxon>Austropuccinia</taxon>
    </lineage>
</organism>
<dbReference type="Proteomes" id="UP000765509">
    <property type="component" value="Unassembled WGS sequence"/>
</dbReference>
<comment type="caution">
    <text evidence="1">The sequence shown here is derived from an EMBL/GenBank/DDBJ whole genome shotgun (WGS) entry which is preliminary data.</text>
</comment>
<keyword evidence="2" id="KW-1185">Reference proteome</keyword>
<dbReference type="EMBL" id="AVOT02048547">
    <property type="protein sequence ID" value="MBW0543767.1"/>
    <property type="molecule type" value="Genomic_DNA"/>
</dbReference>
<evidence type="ECO:0000313" key="1">
    <source>
        <dbReference type="EMBL" id="MBW0543767.1"/>
    </source>
</evidence>
<gene>
    <name evidence="1" type="ORF">O181_083482</name>
</gene>
<evidence type="ECO:0000313" key="2">
    <source>
        <dbReference type="Proteomes" id="UP000765509"/>
    </source>
</evidence>
<protein>
    <submittedName>
        <fullName evidence="1">Uncharacterized protein</fullName>
    </submittedName>
</protein>
<sequence>MLRWQIAIQEYRGNNTIVKKDGNINKDTDGPSRFPLPNDFENPDYVPEGSSPQIPIEGIRIADLNTTFFEEVRDSYTQNKNFSILFQLIAKDSKDNSLIHSLDEIWKMSYDERRFHLLMA</sequence>
<reference evidence="1" key="1">
    <citation type="submission" date="2021-03" db="EMBL/GenBank/DDBJ databases">
        <title>Draft genome sequence of rust myrtle Austropuccinia psidii MF-1, a brazilian biotype.</title>
        <authorList>
            <person name="Quecine M.C."/>
            <person name="Pachon D.M.R."/>
            <person name="Bonatelli M.L."/>
            <person name="Correr F.H."/>
            <person name="Franceschini L.M."/>
            <person name="Leite T.F."/>
            <person name="Margarido G.R.A."/>
            <person name="Almeida C.A."/>
            <person name="Ferrarezi J.A."/>
            <person name="Labate C.A."/>
        </authorList>
    </citation>
    <scope>NUCLEOTIDE SEQUENCE</scope>
    <source>
        <strain evidence="1">MF-1</strain>
    </source>
</reference>
<dbReference type="AlphaFoldDB" id="A0A9Q3FUI1"/>